<reference evidence="1 2" key="1">
    <citation type="submission" date="2021-04" db="EMBL/GenBank/DDBJ databases">
        <title>Novel species identification of genus Shewanella.</title>
        <authorList>
            <person name="Liu G."/>
        </authorList>
    </citation>
    <scope>NUCLEOTIDE SEQUENCE [LARGE SCALE GENOMIC DNA]</scope>
    <source>
        <strain evidence="1 2">FJAT-54481</strain>
    </source>
</reference>
<dbReference type="RefSeq" id="WP_212596001.1">
    <property type="nucleotide sequence ID" value="NZ_CP073587.1"/>
</dbReference>
<sequence>MELIWLNESVAALAITPQSSLPSMLKQHALQAVLQLQPVTDCELPSEIIALQLALPLQPSPDDRFLQQLSLQLPAALSFVESQQQQGHKALMTAADAGVLGVMMANFLMTQGAAPVHAVAQVRSLYDDAFANEGWDQFVFDVLYRMQA</sequence>
<name>A0ABX7YXU3_9GAMM</name>
<dbReference type="Proteomes" id="UP000679575">
    <property type="component" value="Chromosome"/>
</dbReference>
<proteinExistence type="predicted"/>
<organism evidence="1 2">
    <name type="scientific">Shewanella yunxiaonensis</name>
    <dbReference type="NCBI Taxonomy" id="2829809"/>
    <lineage>
        <taxon>Bacteria</taxon>
        <taxon>Pseudomonadati</taxon>
        <taxon>Pseudomonadota</taxon>
        <taxon>Gammaproteobacteria</taxon>
        <taxon>Alteromonadales</taxon>
        <taxon>Shewanellaceae</taxon>
        <taxon>Shewanella</taxon>
    </lineage>
</organism>
<evidence type="ECO:0000313" key="1">
    <source>
        <dbReference type="EMBL" id="QUN06996.1"/>
    </source>
</evidence>
<dbReference type="EMBL" id="CP073587">
    <property type="protein sequence ID" value="QUN06996.1"/>
    <property type="molecule type" value="Genomic_DNA"/>
</dbReference>
<keyword evidence="2" id="KW-1185">Reference proteome</keyword>
<evidence type="ECO:0000313" key="2">
    <source>
        <dbReference type="Proteomes" id="UP000679575"/>
    </source>
</evidence>
<gene>
    <name evidence="1" type="ORF">KDN34_06055</name>
</gene>
<protein>
    <submittedName>
        <fullName evidence="1">Uncharacterized protein</fullName>
    </submittedName>
</protein>
<accession>A0ABX7YXU3</accession>